<feature type="domain" description="EF-hand" evidence="3">
    <location>
        <begin position="15"/>
        <end position="50"/>
    </location>
</feature>
<dbReference type="Proteomes" id="UP000190831">
    <property type="component" value="Chromosome H"/>
</dbReference>
<dbReference type="SUPFAM" id="SSF47473">
    <property type="entry name" value="EF-hand"/>
    <property type="match status" value="1"/>
</dbReference>
<sequence>MEKSQSVTFSQFTQNQIQKLKDAFQYIDEDGDGVISQKDLRKILSDLSKQSDEMQLQEMIGTEKEGITFPEFVSIMGERIESLPEETELIEALKTFSKENEEMMIKVDELETYLASAGFKDKKELDKVLQHFVTKQVSGGQVFKGKKFLETIGE</sequence>
<reference evidence="4 5" key="1">
    <citation type="submission" date="2016-03" db="EMBL/GenBank/DDBJ databases">
        <authorList>
            <person name="Devillers H."/>
        </authorList>
    </citation>
    <scope>NUCLEOTIDE SEQUENCE [LARGE SCALE GENOMIC DNA]</scope>
    <source>
        <strain evidence="4">CBS 6772</strain>
    </source>
</reference>
<evidence type="ECO:0000256" key="1">
    <source>
        <dbReference type="ARBA" id="ARBA00022737"/>
    </source>
</evidence>
<dbReference type="Gene3D" id="1.10.238.10">
    <property type="entry name" value="EF-hand"/>
    <property type="match status" value="2"/>
</dbReference>
<dbReference type="PROSITE" id="PS50222">
    <property type="entry name" value="EF_HAND_2"/>
    <property type="match status" value="1"/>
</dbReference>
<dbReference type="CDD" id="cd00051">
    <property type="entry name" value="EFh"/>
    <property type="match status" value="1"/>
</dbReference>
<dbReference type="SMART" id="SM00054">
    <property type="entry name" value="EFh"/>
    <property type="match status" value="1"/>
</dbReference>
<dbReference type="FunFam" id="1.10.238.10:FF:000178">
    <property type="entry name" value="Calmodulin-2 A"/>
    <property type="match status" value="1"/>
</dbReference>
<dbReference type="PROSITE" id="PS00018">
    <property type="entry name" value="EF_HAND_1"/>
    <property type="match status" value="1"/>
</dbReference>
<keyword evidence="5" id="KW-1185">Reference proteome</keyword>
<dbReference type="OMA" id="DAFQMID"/>
<dbReference type="PANTHER" id="PTHR23049">
    <property type="entry name" value="MYOSIN REGULATORY LIGHT CHAIN 2"/>
    <property type="match status" value="1"/>
</dbReference>
<evidence type="ECO:0000259" key="3">
    <source>
        <dbReference type="PROSITE" id="PS50222"/>
    </source>
</evidence>
<dbReference type="AlphaFoldDB" id="A0A1G4ML57"/>
<evidence type="ECO:0000313" key="4">
    <source>
        <dbReference type="EMBL" id="SCW04618.1"/>
    </source>
</evidence>
<evidence type="ECO:0000313" key="5">
    <source>
        <dbReference type="Proteomes" id="UP000190831"/>
    </source>
</evidence>
<keyword evidence="1" id="KW-0677">Repeat</keyword>
<dbReference type="InterPro" id="IPR011992">
    <property type="entry name" value="EF-hand-dom_pair"/>
</dbReference>
<dbReference type="STRING" id="4955.A0A1G4ML57"/>
<dbReference type="InterPro" id="IPR018247">
    <property type="entry name" value="EF_Hand_1_Ca_BS"/>
</dbReference>
<dbReference type="InterPro" id="IPR050403">
    <property type="entry name" value="Myosin_RLC"/>
</dbReference>
<accession>A0A1G4ML57</accession>
<dbReference type="Pfam" id="PF13499">
    <property type="entry name" value="EF-hand_7"/>
    <property type="match status" value="1"/>
</dbReference>
<organism evidence="4 5">
    <name type="scientific">Lachancea fermentati</name>
    <name type="common">Zygosaccharomyces fermentati</name>
    <dbReference type="NCBI Taxonomy" id="4955"/>
    <lineage>
        <taxon>Eukaryota</taxon>
        <taxon>Fungi</taxon>
        <taxon>Dikarya</taxon>
        <taxon>Ascomycota</taxon>
        <taxon>Saccharomycotina</taxon>
        <taxon>Saccharomycetes</taxon>
        <taxon>Saccharomycetales</taxon>
        <taxon>Saccharomycetaceae</taxon>
        <taxon>Lachancea</taxon>
    </lineage>
</organism>
<name>A0A1G4ML57_LACFM</name>
<protein>
    <submittedName>
        <fullName evidence="4">LAFE_0H17524g1_1</fullName>
    </submittedName>
</protein>
<dbReference type="GO" id="GO:0043226">
    <property type="term" value="C:organelle"/>
    <property type="evidence" value="ECO:0007669"/>
    <property type="project" value="UniProtKB-ARBA"/>
</dbReference>
<dbReference type="InterPro" id="IPR002048">
    <property type="entry name" value="EF_hand_dom"/>
</dbReference>
<dbReference type="EMBL" id="LT598491">
    <property type="protein sequence ID" value="SCW04618.1"/>
    <property type="molecule type" value="Genomic_DNA"/>
</dbReference>
<dbReference type="OrthoDB" id="429467at2759"/>
<gene>
    <name evidence="4" type="ORF">LAFE_0H17524G</name>
</gene>
<dbReference type="GO" id="GO:0005509">
    <property type="term" value="F:calcium ion binding"/>
    <property type="evidence" value="ECO:0007669"/>
    <property type="project" value="InterPro"/>
</dbReference>
<evidence type="ECO:0000256" key="2">
    <source>
        <dbReference type="ARBA" id="ARBA00022837"/>
    </source>
</evidence>
<proteinExistence type="predicted"/>
<keyword evidence="2" id="KW-0106">Calcium</keyword>